<keyword evidence="3" id="KW-1185">Reference proteome</keyword>
<reference evidence="2 3" key="1">
    <citation type="journal article" date="1999" name="DNA Res.">
        <title>Complete genome sequence of an aerobic hyper-thermophilic crenarchaeon, Aeropyrum pernix K1.</title>
        <authorList>
            <person name="Kawarabayasi Y."/>
            <person name="Hino Y."/>
            <person name="Horikawa H."/>
            <person name="Yamazaki S."/>
            <person name="Haikawa Y."/>
            <person name="Jin-no K."/>
            <person name="Takahashi M."/>
            <person name="Sekine M."/>
            <person name="Baba S."/>
            <person name="Ankai A."/>
            <person name="Kosugi H."/>
            <person name="Hosoyama A."/>
            <person name="Fukui S."/>
            <person name="Nagai Y."/>
            <person name="Nishijima K."/>
            <person name="Nakazawa H."/>
            <person name="Takamiya M."/>
            <person name="Masuda S."/>
            <person name="Funahashi T."/>
            <person name="Tanaka T."/>
            <person name="Kudoh Y."/>
            <person name="Yamazaki J."/>
            <person name="Kushida N."/>
            <person name="Oguchi A."/>
            <person name="Aoki K."/>
            <person name="Kubota K."/>
            <person name="Nakamura Y."/>
            <person name="Nomura N."/>
            <person name="Sako Y."/>
            <person name="Kikuchi H."/>
        </authorList>
    </citation>
    <scope>NUCLEOTIDE SEQUENCE [LARGE SCALE GENOMIC DNA]</scope>
    <source>
        <strain evidence="3">ATCC 700893 / DSM 11879 / JCM 9820 / NBRC 100138 / K1</strain>
    </source>
</reference>
<dbReference type="GeneID" id="1444952"/>
<dbReference type="EMBL" id="BA000002">
    <property type="protein sequence ID" value="BAA79835.2"/>
    <property type="molecule type" value="Genomic_DNA"/>
</dbReference>
<gene>
    <name evidence="2" type="ordered locus">APE_0855.1</name>
</gene>
<dbReference type="Proteomes" id="UP000002518">
    <property type="component" value="Chromosome"/>
</dbReference>
<keyword evidence="1" id="KW-0472">Membrane</keyword>
<sequence>MMRGACRLLAVFTVGLAVFSLTVLTGLLLDALDGVLGDDAAYTGVAVVVGSMLGGAALILYRGEPRGCGGGAAH</sequence>
<name>Q9YDR2_AERPE</name>
<dbReference type="PIR" id="C72679">
    <property type="entry name" value="C72679"/>
</dbReference>
<accession>Q9YDR2</accession>
<organism evidence="2 3">
    <name type="scientific">Aeropyrum pernix (strain ATCC 700893 / DSM 11879 / JCM 9820 / NBRC 100138 / K1)</name>
    <dbReference type="NCBI Taxonomy" id="272557"/>
    <lineage>
        <taxon>Archaea</taxon>
        <taxon>Thermoproteota</taxon>
        <taxon>Thermoprotei</taxon>
        <taxon>Desulfurococcales</taxon>
        <taxon>Desulfurococcaceae</taxon>
        <taxon>Aeropyrum</taxon>
    </lineage>
</organism>
<evidence type="ECO:0000313" key="2">
    <source>
        <dbReference type="EMBL" id="BAA79835.2"/>
    </source>
</evidence>
<dbReference type="KEGG" id="ape:APE_0855.1"/>
<proteinExistence type="predicted"/>
<evidence type="ECO:0000313" key="3">
    <source>
        <dbReference type="Proteomes" id="UP000002518"/>
    </source>
</evidence>
<dbReference type="AlphaFoldDB" id="Q9YDR2"/>
<dbReference type="RefSeq" id="WP_010866018.1">
    <property type="nucleotide sequence ID" value="NC_000854.2"/>
</dbReference>
<protein>
    <submittedName>
        <fullName evidence="2">Uncharacterized protein</fullName>
    </submittedName>
</protein>
<dbReference type="STRING" id="272557.APE_0855.1"/>
<dbReference type="EnsemblBacteria" id="BAA79835">
    <property type="protein sequence ID" value="BAA79835"/>
    <property type="gene ID" value="APE_0855.1"/>
</dbReference>
<evidence type="ECO:0000256" key="1">
    <source>
        <dbReference type="SAM" id="Phobius"/>
    </source>
</evidence>
<keyword evidence="1" id="KW-0812">Transmembrane</keyword>
<feature type="transmembrane region" description="Helical" evidence="1">
    <location>
        <begin position="41"/>
        <end position="61"/>
    </location>
</feature>
<keyword evidence="1" id="KW-1133">Transmembrane helix</keyword>